<dbReference type="SUPFAM" id="SSF55785">
    <property type="entry name" value="PYP-like sensor domain (PAS domain)"/>
    <property type="match status" value="1"/>
</dbReference>
<dbReference type="InterPro" id="IPR007890">
    <property type="entry name" value="CHASE2"/>
</dbReference>
<proteinExistence type="predicted"/>
<dbReference type="EMBL" id="JAHHIF010000097">
    <property type="protein sequence ID" value="MBW4549413.1"/>
    <property type="molecule type" value="Genomic_DNA"/>
</dbReference>
<dbReference type="Gene3D" id="1.20.5.1930">
    <property type="match status" value="1"/>
</dbReference>
<dbReference type="GO" id="GO:0000155">
    <property type="term" value="F:phosphorelay sensor kinase activity"/>
    <property type="evidence" value="ECO:0007669"/>
    <property type="project" value="InterPro"/>
</dbReference>
<dbReference type="NCBIfam" id="TIGR00229">
    <property type="entry name" value="sensory_box"/>
    <property type="match status" value="1"/>
</dbReference>
<dbReference type="PROSITE" id="PS50112">
    <property type="entry name" value="PAS"/>
    <property type="match status" value="1"/>
</dbReference>
<dbReference type="GO" id="GO:0046983">
    <property type="term" value="F:protein dimerization activity"/>
    <property type="evidence" value="ECO:0007669"/>
    <property type="project" value="InterPro"/>
</dbReference>
<dbReference type="SMART" id="SM00387">
    <property type="entry name" value="HATPase_c"/>
    <property type="match status" value="1"/>
</dbReference>
<evidence type="ECO:0000256" key="3">
    <source>
        <dbReference type="ARBA" id="ARBA00023012"/>
    </source>
</evidence>
<accession>A0A951PVD2</accession>
<feature type="domain" description="PAS" evidence="7">
    <location>
        <begin position="450"/>
        <end position="519"/>
    </location>
</feature>
<reference evidence="8" key="2">
    <citation type="journal article" date="2022" name="Microbiol. Resour. Announc.">
        <title>Metagenome Sequencing to Explore Phylogenomics of Terrestrial Cyanobacteria.</title>
        <authorList>
            <person name="Ward R.D."/>
            <person name="Stajich J.E."/>
            <person name="Johansen J.R."/>
            <person name="Huntemann M."/>
            <person name="Clum A."/>
            <person name="Foster B."/>
            <person name="Foster B."/>
            <person name="Roux S."/>
            <person name="Palaniappan K."/>
            <person name="Varghese N."/>
            <person name="Mukherjee S."/>
            <person name="Reddy T.B.K."/>
            <person name="Daum C."/>
            <person name="Copeland A."/>
            <person name="Chen I.A."/>
            <person name="Ivanova N.N."/>
            <person name="Kyrpides N.C."/>
            <person name="Shapiro N."/>
            <person name="Eloe-Fadrosh E.A."/>
            <person name="Pietrasiak N."/>
        </authorList>
    </citation>
    <scope>NUCLEOTIDE SEQUENCE</scope>
    <source>
        <strain evidence="8">CPER-KK1</strain>
    </source>
</reference>
<keyword evidence="2" id="KW-0418">Kinase</keyword>
<keyword evidence="4" id="KW-0175">Coiled coil</keyword>
<dbReference type="SMART" id="SM00091">
    <property type="entry name" value="PAS"/>
    <property type="match status" value="1"/>
</dbReference>
<evidence type="ECO:0000256" key="5">
    <source>
        <dbReference type="SAM" id="Phobius"/>
    </source>
</evidence>
<dbReference type="SUPFAM" id="SSF55874">
    <property type="entry name" value="ATPase domain of HSP90 chaperone/DNA topoisomerase II/histidine kinase"/>
    <property type="match status" value="1"/>
</dbReference>
<reference evidence="8" key="1">
    <citation type="submission" date="2021-05" db="EMBL/GenBank/DDBJ databases">
        <authorList>
            <person name="Pietrasiak N."/>
            <person name="Ward R."/>
            <person name="Stajich J.E."/>
            <person name="Kurbessoian T."/>
        </authorList>
    </citation>
    <scope>NUCLEOTIDE SEQUENCE</scope>
    <source>
        <strain evidence="8">CPER-KK1</strain>
    </source>
</reference>
<dbReference type="PANTHER" id="PTHR24421:SF62">
    <property type="entry name" value="SENSORY TRANSDUCTION HISTIDINE KINASE"/>
    <property type="match status" value="1"/>
</dbReference>
<dbReference type="InterPro" id="IPR035965">
    <property type="entry name" value="PAS-like_dom_sf"/>
</dbReference>
<dbReference type="Gene3D" id="3.30.565.10">
    <property type="entry name" value="Histidine kinase-like ATPase, C-terminal domain"/>
    <property type="match status" value="1"/>
</dbReference>
<dbReference type="InterPro" id="IPR003594">
    <property type="entry name" value="HATPase_dom"/>
</dbReference>
<dbReference type="GO" id="GO:0016020">
    <property type="term" value="C:membrane"/>
    <property type="evidence" value="ECO:0007669"/>
    <property type="project" value="InterPro"/>
</dbReference>
<name>A0A951PVD2_9CYAN</name>
<dbReference type="Pfam" id="PF07730">
    <property type="entry name" value="HisKA_3"/>
    <property type="match status" value="1"/>
</dbReference>
<dbReference type="PROSITE" id="PS50109">
    <property type="entry name" value="HIS_KIN"/>
    <property type="match status" value="1"/>
</dbReference>
<dbReference type="Pfam" id="PF13426">
    <property type="entry name" value="PAS_9"/>
    <property type="match status" value="1"/>
</dbReference>
<dbReference type="Pfam" id="PF05226">
    <property type="entry name" value="CHASE2"/>
    <property type="match status" value="1"/>
</dbReference>
<evidence type="ECO:0000256" key="4">
    <source>
        <dbReference type="SAM" id="Coils"/>
    </source>
</evidence>
<dbReference type="CDD" id="cd00130">
    <property type="entry name" value="PAS"/>
    <property type="match status" value="1"/>
</dbReference>
<dbReference type="InterPro" id="IPR000014">
    <property type="entry name" value="PAS"/>
</dbReference>
<evidence type="ECO:0000259" key="7">
    <source>
        <dbReference type="PROSITE" id="PS50112"/>
    </source>
</evidence>
<evidence type="ECO:0000259" key="6">
    <source>
        <dbReference type="PROSITE" id="PS50109"/>
    </source>
</evidence>
<feature type="transmembrane region" description="Helical" evidence="5">
    <location>
        <begin position="30"/>
        <end position="53"/>
    </location>
</feature>
<protein>
    <submittedName>
        <fullName evidence="8">CHASE2 domain-containing protein</fullName>
    </submittedName>
</protein>
<dbReference type="AlphaFoldDB" id="A0A951PVD2"/>
<dbReference type="InterPro" id="IPR005467">
    <property type="entry name" value="His_kinase_dom"/>
</dbReference>
<gene>
    <name evidence="8" type="ORF">KME25_34165</name>
</gene>
<dbReference type="PANTHER" id="PTHR24421">
    <property type="entry name" value="NITRATE/NITRITE SENSOR PROTEIN NARX-RELATED"/>
    <property type="match status" value="1"/>
</dbReference>
<evidence type="ECO:0000313" key="9">
    <source>
        <dbReference type="Proteomes" id="UP000753908"/>
    </source>
</evidence>
<dbReference type="Proteomes" id="UP000753908">
    <property type="component" value="Unassembled WGS sequence"/>
</dbReference>
<dbReference type="CDD" id="cd16917">
    <property type="entry name" value="HATPase_UhpB-NarQ-NarX-like"/>
    <property type="match status" value="1"/>
</dbReference>
<evidence type="ECO:0000256" key="2">
    <source>
        <dbReference type="ARBA" id="ARBA00022777"/>
    </source>
</evidence>
<dbReference type="Pfam" id="PF02518">
    <property type="entry name" value="HATPase_c"/>
    <property type="match status" value="1"/>
</dbReference>
<dbReference type="SMART" id="SM01080">
    <property type="entry name" value="CHASE2"/>
    <property type="match status" value="1"/>
</dbReference>
<evidence type="ECO:0000256" key="1">
    <source>
        <dbReference type="ARBA" id="ARBA00022679"/>
    </source>
</evidence>
<dbReference type="Gene3D" id="3.30.450.20">
    <property type="entry name" value="PAS domain"/>
    <property type="match status" value="1"/>
</dbReference>
<keyword evidence="1" id="KW-0808">Transferase</keyword>
<sequence length="768" mass="85593">MSDSEARLQADRTHLMWTTLKQQVWRWRGVLITVPSVAGGLLILRLAGVLQLMEVVALDQMFRLRPFEPADPRIVLVTVDESDIKQLGQWPMSDAVLAQLISSLKQEQPRVIGLDIFRDLPVEPGHQELAKVFTSTPNLIGIEKIIQTAEGEVIEAPPLLKQRDQASASDLLLDTDGRIRRSLLYLRTQDNRSIFTLGTRLAFAYLEGEGINRQPLNPEETQFRLGRAVFTPLQPNDGGYVGVNAGGYQILSNFPKFQKGFRTVSITDVLQGRMPRDLVRDRIVLIGLTAESLEDSFFTSYTTNTIAAPAGVEVHALLTSQLLSAALDGRPLLNVWSDPIEWLWLVVWSTLGAVIGWTSSSPRQTAFRVVLLGISLFGGAYVLFLTGWWLIIIPPLFALVGSAIISNGYLLWENLKEYARTLEQKVEERTLNLQQEIVERKQAELALVESEARFRQLAEAAVEAIIITEQNTVLDVNDAFTQMFGYPSSAIVGMRASNLVSPDYREIVVQNIQSHYEGFYEIICLRKDGTTFPAEIRAKVTAYGERVIRITSVRDISDRKRAEEASILDERNRMAREIHDTLAQAFTGILLHIGAATEQIIKKPAKAQAHLETVDELARTGLAEARRSVAALRPKLLEEGDLYSALKHLTTQMKSSANTHLTCEVIGAVYPLSPDVENHLLRIGQEALTNAIKYAHATEIQVELVYEETQCLLRVKDNGQGFEVNKIAPGKGFGLLGMSERVEHIGGELIIQSQPNQGTQVIVIVNWE</sequence>
<dbReference type="InterPro" id="IPR050482">
    <property type="entry name" value="Sensor_HK_TwoCompSys"/>
</dbReference>
<keyword evidence="5" id="KW-1133">Transmembrane helix</keyword>
<evidence type="ECO:0000313" key="8">
    <source>
        <dbReference type="EMBL" id="MBW4549413.1"/>
    </source>
</evidence>
<feature type="coiled-coil region" evidence="4">
    <location>
        <begin position="431"/>
        <end position="460"/>
    </location>
</feature>
<keyword evidence="5" id="KW-0812">Transmembrane</keyword>
<dbReference type="InterPro" id="IPR036890">
    <property type="entry name" value="HATPase_C_sf"/>
</dbReference>
<feature type="transmembrane region" description="Helical" evidence="5">
    <location>
        <begin position="366"/>
        <end position="384"/>
    </location>
</feature>
<comment type="caution">
    <text evidence="8">The sequence shown here is derived from an EMBL/GenBank/DDBJ whole genome shotgun (WGS) entry which is preliminary data.</text>
</comment>
<dbReference type="InterPro" id="IPR011712">
    <property type="entry name" value="Sig_transdc_His_kin_sub3_dim/P"/>
</dbReference>
<keyword evidence="5" id="KW-0472">Membrane</keyword>
<keyword evidence="3" id="KW-0902">Two-component regulatory system</keyword>
<feature type="transmembrane region" description="Helical" evidence="5">
    <location>
        <begin position="342"/>
        <end position="359"/>
    </location>
</feature>
<organism evidence="8 9">
    <name type="scientific">Symplocastrum torsivum CPER-KK1</name>
    <dbReference type="NCBI Taxonomy" id="450513"/>
    <lineage>
        <taxon>Bacteria</taxon>
        <taxon>Bacillati</taxon>
        <taxon>Cyanobacteriota</taxon>
        <taxon>Cyanophyceae</taxon>
        <taxon>Oscillatoriophycideae</taxon>
        <taxon>Oscillatoriales</taxon>
        <taxon>Microcoleaceae</taxon>
        <taxon>Symplocastrum</taxon>
    </lineage>
</organism>
<feature type="domain" description="Histidine kinase" evidence="6">
    <location>
        <begin position="680"/>
        <end position="768"/>
    </location>
</feature>